<dbReference type="Proteomes" id="UP001325479">
    <property type="component" value="Chromosome"/>
</dbReference>
<evidence type="ECO:0000313" key="3">
    <source>
        <dbReference type="Proteomes" id="UP001325479"/>
    </source>
</evidence>
<proteinExistence type="predicted"/>
<sequence>MRAARVAMSRASLRASWHELGRAIGVAVVPAAVAIAAVFAASPVTSANAAQAAASDPITPAEQLIFMAAHMQGIAPQTELDYTMASPDAKPAGEDRVRVLVTSPNNAKADAQVSDGTGAVPLPNSGLQCNPVIIYFLERDIAEMERLTGGKKRYFQQRLRLALAAGPTIETVRREVDGKPVTAQQIVVQPYLHDPNAARFPEYTGKRYTFLLASAVPGRVVQIRSEVPGANNDFAHPVRVETLSYQAEVRKLAPAPGAPASGPINAPTGAPAKPQANAPADATHASR</sequence>
<gene>
    <name evidence="2" type="ORF">U0042_02270</name>
</gene>
<keyword evidence="3" id="KW-1185">Reference proteome</keyword>
<reference evidence="2 3" key="1">
    <citation type="submission" date="2023-12" db="EMBL/GenBank/DDBJ databases">
        <title>Genome sequencing and assembly of bacterial species from a model synthetic community.</title>
        <authorList>
            <person name="Hogle S.L."/>
        </authorList>
    </citation>
    <scope>NUCLEOTIDE SEQUENCE [LARGE SCALE GENOMIC DNA]</scope>
    <source>
        <strain evidence="2 3">HAMBI 2494</strain>
    </source>
</reference>
<dbReference type="RefSeq" id="WP_232833259.1">
    <property type="nucleotide sequence ID" value="NZ_CP139965.1"/>
</dbReference>
<protein>
    <submittedName>
        <fullName evidence="2">Uncharacterized protein</fullName>
    </submittedName>
</protein>
<feature type="region of interest" description="Disordered" evidence="1">
    <location>
        <begin position="254"/>
        <end position="287"/>
    </location>
</feature>
<evidence type="ECO:0000313" key="2">
    <source>
        <dbReference type="EMBL" id="WQD78554.1"/>
    </source>
</evidence>
<name>A0ABZ0WME0_9BURK</name>
<dbReference type="EMBL" id="CP139965">
    <property type="protein sequence ID" value="WQD78554.1"/>
    <property type="molecule type" value="Genomic_DNA"/>
</dbReference>
<evidence type="ECO:0000256" key="1">
    <source>
        <dbReference type="SAM" id="MobiDB-lite"/>
    </source>
</evidence>
<feature type="compositionally biased region" description="Low complexity" evidence="1">
    <location>
        <begin position="254"/>
        <end position="267"/>
    </location>
</feature>
<organism evidence="2 3">
    <name type="scientific">Paraburkholderia kururiensis</name>
    <dbReference type="NCBI Taxonomy" id="984307"/>
    <lineage>
        <taxon>Bacteria</taxon>
        <taxon>Pseudomonadati</taxon>
        <taxon>Pseudomonadota</taxon>
        <taxon>Betaproteobacteria</taxon>
        <taxon>Burkholderiales</taxon>
        <taxon>Burkholderiaceae</taxon>
        <taxon>Paraburkholderia</taxon>
    </lineage>
</organism>
<accession>A0ABZ0WME0</accession>